<evidence type="ECO:0000313" key="2">
    <source>
        <dbReference type="WBParaSite" id="PS1159_v2.g16918.t1"/>
    </source>
</evidence>
<dbReference type="Proteomes" id="UP000887580">
    <property type="component" value="Unplaced"/>
</dbReference>
<organism evidence="1 2">
    <name type="scientific">Panagrolaimus sp. PS1159</name>
    <dbReference type="NCBI Taxonomy" id="55785"/>
    <lineage>
        <taxon>Eukaryota</taxon>
        <taxon>Metazoa</taxon>
        <taxon>Ecdysozoa</taxon>
        <taxon>Nematoda</taxon>
        <taxon>Chromadorea</taxon>
        <taxon>Rhabditida</taxon>
        <taxon>Tylenchina</taxon>
        <taxon>Panagrolaimomorpha</taxon>
        <taxon>Panagrolaimoidea</taxon>
        <taxon>Panagrolaimidae</taxon>
        <taxon>Panagrolaimus</taxon>
    </lineage>
</organism>
<sequence length="222" mass="26044">MSSKDRIETTLTKQIVYGNISTKLPIKLANGHTHRWTIYVKPYNVEKLNNFIRKVQFKLHSDYENSVRVVEQANSNGSFEVDETGWGEFPVQIKISFIDPSERQAICSHYLALHQPEFIENDGSIVVVKEVLDQLVFVNPTKKMFDVLNDKSLVKPHDPSKWRFNYPEIIEAQEKMLEELAEQSEREVEELREAIREMAKRCEEYHEKLRETPGYVENNDEE</sequence>
<reference evidence="2" key="1">
    <citation type="submission" date="2022-11" db="UniProtKB">
        <authorList>
            <consortium name="WormBaseParasite"/>
        </authorList>
    </citation>
    <scope>IDENTIFICATION</scope>
</reference>
<proteinExistence type="predicted"/>
<name>A0AC35FFA2_9BILA</name>
<protein>
    <submittedName>
        <fullName evidence="2">Protein AF-9 homolog</fullName>
    </submittedName>
</protein>
<dbReference type="WBParaSite" id="PS1159_v2.g16918.t1">
    <property type="protein sequence ID" value="PS1159_v2.g16918.t1"/>
    <property type="gene ID" value="PS1159_v2.g16918"/>
</dbReference>
<evidence type="ECO:0000313" key="1">
    <source>
        <dbReference type="Proteomes" id="UP000887580"/>
    </source>
</evidence>
<accession>A0AC35FFA2</accession>